<dbReference type="Pfam" id="PF02126">
    <property type="entry name" value="PTE"/>
    <property type="match status" value="1"/>
</dbReference>
<evidence type="ECO:0000313" key="7">
    <source>
        <dbReference type="Proteomes" id="UP000199403"/>
    </source>
</evidence>
<feature type="binding site" evidence="4">
    <location>
        <position position="280"/>
    </location>
    <ligand>
        <name>Zn(2+)</name>
        <dbReference type="ChEBI" id="CHEBI:29105"/>
        <label>1</label>
    </ligand>
</feature>
<evidence type="ECO:0000256" key="1">
    <source>
        <dbReference type="ARBA" id="ARBA00022723"/>
    </source>
</evidence>
<accession>A0A1H7BIJ8</accession>
<comment type="cofactor">
    <cofactor evidence="4">
        <name>a divalent metal cation</name>
        <dbReference type="ChEBI" id="CHEBI:60240"/>
    </cofactor>
    <text evidence="4">Binds 2 divalent metal cations per subunit.</text>
</comment>
<dbReference type="PANTHER" id="PTHR10819:SF3">
    <property type="entry name" value="PHOSPHOTRIESTERASE-RELATED PROTEIN"/>
    <property type="match status" value="1"/>
</dbReference>
<feature type="binding site" evidence="4">
    <location>
        <position position="198"/>
    </location>
    <ligand>
        <name>Zn(2+)</name>
        <dbReference type="ChEBI" id="CHEBI:29105"/>
        <label>2</label>
    </ligand>
</feature>
<protein>
    <submittedName>
        <fullName evidence="6">Phosphotriesterase-related protein</fullName>
    </submittedName>
</protein>
<dbReference type="InterPro" id="IPR001559">
    <property type="entry name" value="Phosphotriesterase"/>
</dbReference>
<evidence type="ECO:0000256" key="2">
    <source>
        <dbReference type="ARBA" id="ARBA00022801"/>
    </source>
</evidence>
<gene>
    <name evidence="6" type="ORF">SAMN05192553_11228</name>
</gene>
<evidence type="ECO:0000256" key="5">
    <source>
        <dbReference type="PROSITE-ProRule" id="PRU00679"/>
    </source>
</evidence>
<dbReference type="InterPro" id="IPR032466">
    <property type="entry name" value="Metal_Hydrolase"/>
</dbReference>
<keyword evidence="7" id="KW-1185">Reference proteome</keyword>
<dbReference type="EMBL" id="FNZH01000012">
    <property type="protein sequence ID" value="SEJ77046.1"/>
    <property type="molecule type" value="Genomic_DNA"/>
</dbReference>
<sequence>MTMKSFRCLLFLTVLSSGLLPGYGQVPEIMTVRGPLPAEQMGRSLIHEHLLVDFIGAAEITDSRWDRKEVVQQVLPYVEALPEMAIRTLVSCTPAYLGRDPELLRELSKRTGVHILTNTGYYGAVDNKFLPAHAFSSTAETLAAIWTDEWENGIGETGIKPGFIKIGVNSGPLSDLHRKLIAAAGITHKRTGLTIASHTGPFLPAKQQVDLLKASGVHPTAFIWVHAQNEPLLENYSLLAQEGAWISLDGIQPSNLEDYLKRLVYLKEEGWLQQVLISHDAGWYRPGEPDGGEFRDFSTIGTQFVPLLLQNGFSEEEIDLLLVKNPARAFAIEKRLLTGE</sequence>
<evidence type="ECO:0000256" key="4">
    <source>
        <dbReference type="PIRSR" id="PIRSR601559-51"/>
    </source>
</evidence>
<feature type="binding site" evidence="4">
    <location>
        <position position="226"/>
    </location>
    <ligand>
        <name>Zn(2+)</name>
        <dbReference type="ChEBI" id="CHEBI:29105"/>
        <label>2</label>
    </ligand>
</feature>
<feature type="binding site" description="via carbamate group" evidence="4">
    <location>
        <position position="165"/>
    </location>
    <ligand>
        <name>Zn(2+)</name>
        <dbReference type="ChEBI" id="CHEBI:29105"/>
        <label>2</label>
    </ligand>
</feature>
<dbReference type="GO" id="GO:0008270">
    <property type="term" value="F:zinc ion binding"/>
    <property type="evidence" value="ECO:0007669"/>
    <property type="project" value="InterPro"/>
</dbReference>
<keyword evidence="1 4" id="KW-0479">Metal-binding</keyword>
<evidence type="ECO:0000313" key="6">
    <source>
        <dbReference type="EMBL" id="SEJ77046.1"/>
    </source>
</evidence>
<dbReference type="SUPFAM" id="SSF51556">
    <property type="entry name" value="Metallo-dependent hydrolases"/>
    <property type="match status" value="1"/>
</dbReference>
<proteinExistence type="inferred from homology"/>
<dbReference type="Proteomes" id="UP000199403">
    <property type="component" value="Unassembled WGS sequence"/>
</dbReference>
<feature type="modified residue" description="N6-carboxylysine" evidence="3 5">
    <location>
        <position position="165"/>
    </location>
</feature>
<reference evidence="7" key="1">
    <citation type="submission" date="2016-10" db="EMBL/GenBank/DDBJ databases">
        <authorList>
            <person name="Varghese N."/>
            <person name="Submissions S."/>
        </authorList>
    </citation>
    <scope>NUCLEOTIDE SEQUENCE [LARGE SCALE GENOMIC DNA]</scope>
    <source>
        <strain evidence="7">IBRC-M 10761</strain>
    </source>
</reference>
<keyword evidence="2" id="KW-0378">Hydrolase</keyword>
<name>A0A1H7BIJ8_9BACT</name>
<feature type="binding site" evidence="4">
    <location>
        <position position="47"/>
    </location>
    <ligand>
        <name>Zn(2+)</name>
        <dbReference type="ChEBI" id="CHEBI:29105"/>
        <label>1</label>
    </ligand>
</feature>
<dbReference type="STRING" id="1416801.SAMN05192553_11228"/>
<feature type="binding site" description="via carbamate group" evidence="4">
    <location>
        <position position="165"/>
    </location>
    <ligand>
        <name>Zn(2+)</name>
        <dbReference type="ChEBI" id="CHEBI:29105"/>
        <label>1</label>
    </ligand>
</feature>
<dbReference type="AlphaFoldDB" id="A0A1H7BIJ8"/>
<dbReference type="Gene3D" id="3.20.20.140">
    <property type="entry name" value="Metal-dependent hydrolases"/>
    <property type="match status" value="1"/>
</dbReference>
<dbReference type="GO" id="GO:0016787">
    <property type="term" value="F:hydrolase activity"/>
    <property type="evidence" value="ECO:0007669"/>
    <property type="project" value="UniProtKB-KW"/>
</dbReference>
<evidence type="ECO:0000256" key="3">
    <source>
        <dbReference type="PIRSR" id="PIRSR601559-50"/>
    </source>
</evidence>
<organism evidence="6 7">
    <name type="scientific">Cyclobacterium xiamenense</name>
    <dbReference type="NCBI Taxonomy" id="1297121"/>
    <lineage>
        <taxon>Bacteria</taxon>
        <taxon>Pseudomonadati</taxon>
        <taxon>Bacteroidota</taxon>
        <taxon>Cytophagia</taxon>
        <taxon>Cytophagales</taxon>
        <taxon>Cyclobacteriaceae</taxon>
        <taxon>Cyclobacterium</taxon>
    </lineage>
</organism>
<dbReference type="PROSITE" id="PS51347">
    <property type="entry name" value="PHOSPHOTRIESTERASE_2"/>
    <property type="match status" value="1"/>
</dbReference>
<comment type="similarity">
    <text evidence="5">Belongs to the metallo-dependent hydrolases superfamily. Phosphotriesterase family.</text>
</comment>
<dbReference type="PANTHER" id="PTHR10819">
    <property type="entry name" value="PHOSPHOTRIESTERASE-RELATED"/>
    <property type="match status" value="1"/>
</dbReference>
<dbReference type="OrthoDB" id="105927at2"/>
<feature type="binding site" evidence="4">
    <location>
        <position position="49"/>
    </location>
    <ligand>
        <name>Zn(2+)</name>
        <dbReference type="ChEBI" id="CHEBI:29105"/>
        <label>1</label>
    </ligand>
</feature>